<sequence length="496" mass="55028">MRRSDSQRTVESTTKTTASHRRTFLKGSAAGAAALLSGCIGWGDNGNGSGDGGTGTGGTVTDGSGDEDLAGTTINMLEYAAAQAEATQQVLPQFEEETGITVNLETAPYGDLISKQFTSLEGSSGSYDVIDVDVPYWPAFVSNDWIQPLNNRLAQSDLPQSDFLQRVWDDTVVWGTPDDYLNLEAGNIMGIPYQPNVLTLYYRKDLYNEAGLSPPQTLADYQRVARELTDPDQNRYGMAMMAKEHESLLVEWKSMLYARGGRFFEGETIEDAPFGISESWNPVFDNQTAIDTLKYYKELVEADYTPDGVTSWDWTDVTQNFIQGRLATGQAFSSTARVANDPEQSEVAGKVGYAPYPGSDISGTMLRRPHYGTWSLAIPKNSQKKRAAWRFIEWLSSTDVQIERARYGAQPSRQSAYDHLTQSGNEVFQTSPAFFQALYEGLTEYGIGRPKIKGYFEWSSTMQKWLTRSITQGMDPQKALSNAADDTRQLLEEQGY</sequence>
<dbReference type="Pfam" id="PF01547">
    <property type="entry name" value="SBP_bac_1"/>
    <property type="match status" value="1"/>
</dbReference>
<dbReference type="PANTHER" id="PTHR43649:SF12">
    <property type="entry name" value="DIACETYLCHITOBIOSE BINDING PROTEIN DASA"/>
    <property type="match status" value="1"/>
</dbReference>
<dbReference type="InterPro" id="IPR050490">
    <property type="entry name" value="Bact_solute-bd_prot1"/>
</dbReference>
<proteinExistence type="predicted"/>
<evidence type="ECO:0000313" key="2">
    <source>
        <dbReference type="EMBL" id="MBV0926428.1"/>
    </source>
</evidence>
<dbReference type="InterPro" id="IPR006059">
    <property type="entry name" value="SBP"/>
</dbReference>
<dbReference type="Gene3D" id="3.40.190.10">
    <property type="entry name" value="Periplasmic binding protein-like II"/>
    <property type="match status" value="2"/>
</dbReference>
<comment type="caution">
    <text evidence="2">The sequence shown here is derived from an EMBL/GenBank/DDBJ whole genome shotgun (WGS) entry which is preliminary data.</text>
</comment>
<dbReference type="SUPFAM" id="SSF53850">
    <property type="entry name" value="Periplasmic binding protein-like II"/>
    <property type="match status" value="1"/>
</dbReference>
<protein>
    <submittedName>
        <fullName evidence="2">Extracellular solute-binding protein</fullName>
    </submittedName>
</protein>
<evidence type="ECO:0000256" key="1">
    <source>
        <dbReference type="SAM" id="MobiDB-lite"/>
    </source>
</evidence>
<dbReference type="Proteomes" id="UP000766550">
    <property type="component" value="Unassembled WGS sequence"/>
</dbReference>
<dbReference type="OrthoDB" id="298910at2157"/>
<organism evidence="2 3">
    <name type="scientific">Haloarcula limicola</name>
    <dbReference type="NCBI Taxonomy" id="1429915"/>
    <lineage>
        <taxon>Archaea</taxon>
        <taxon>Methanobacteriati</taxon>
        <taxon>Methanobacteriota</taxon>
        <taxon>Stenosarchaea group</taxon>
        <taxon>Halobacteria</taxon>
        <taxon>Halobacteriales</taxon>
        <taxon>Haloarculaceae</taxon>
        <taxon>Haloarcula</taxon>
    </lineage>
</organism>
<dbReference type="PANTHER" id="PTHR43649">
    <property type="entry name" value="ARABINOSE-BINDING PROTEIN-RELATED"/>
    <property type="match status" value="1"/>
</dbReference>
<dbReference type="RefSeq" id="WP_162319520.1">
    <property type="nucleotide sequence ID" value="NZ_JAHQXF010000005.1"/>
</dbReference>
<evidence type="ECO:0000313" key="3">
    <source>
        <dbReference type="Proteomes" id="UP000766550"/>
    </source>
</evidence>
<dbReference type="EMBL" id="JAHQXF010000005">
    <property type="protein sequence ID" value="MBV0926428.1"/>
    <property type="molecule type" value="Genomic_DNA"/>
</dbReference>
<feature type="region of interest" description="Disordered" evidence="1">
    <location>
        <begin position="1"/>
        <end position="22"/>
    </location>
</feature>
<reference evidence="2 3" key="1">
    <citation type="submission" date="2021-06" db="EMBL/GenBank/DDBJ databases">
        <title>New haloarchaea isolates fom saline soil.</title>
        <authorList>
            <person name="Duran-Viseras A."/>
            <person name="Sanchez-Porro C.S."/>
            <person name="Ventosa A."/>
        </authorList>
    </citation>
    <scope>NUCLEOTIDE SEQUENCE [LARGE SCALE GENOMIC DNA]</scope>
    <source>
        <strain evidence="2 3">JCM 183640</strain>
    </source>
</reference>
<keyword evidence="3" id="KW-1185">Reference proteome</keyword>
<accession>A0A8J8C8U3</accession>
<name>A0A8J8C8U3_9EURY</name>
<dbReference type="AlphaFoldDB" id="A0A8J8C8U3"/>
<gene>
    <name evidence="2" type="ORF">KTS45_19665</name>
</gene>